<comment type="similarity">
    <text evidence="2">Belongs to the PIEZO (TC 1.A.75) family.</text>
</comment>
<evidence type="ECO:0000256" key="7">
    <source>
        <dbReference type="SAM" id="MobiDB-lite"/>
    </source>
</evidence>
<feature type="coiled-coil region" evidence="6">
    <location>
        <begin position="1419"/>
        <end position="1453"/>
    </location>
</feature>
<comment type="caution">
    <text evidence="12">The sequence shown here is derived from an EMBL/GenBank/DDBJ whole genome shotgun (WGS) entry which is preliminary data.</text>
</comment>
<feature type="transmembrane region" description="Helical" evidence="8">
    <location>
        <begin position="1308"/>
        <end position="1327"/>
    </location>
</feature>
<feature type="transmembrane region" description="Helical" evidence="8">
    <location>
        <begin position="1648"/>
        <end position="1673"/>
    </location>
</feature>
<accession>A0AAU9IYC7</accession>
<evidence type="ECO:0000256" key="5">
    <source>
        <dbReference type="ARBA" id="ARBA00023136"/>
    </source>
</evidence>
<keyword evidence="4 8" id="KW-1133">Transmembrane helix</keyword>
<feature type="transmembrane region" description="Helical" evidence="8">
    <location>
        <begin position="913"/>
        <end position="935"/>
    </location>
</feature>
<dbReference type="Pfam" id="PF12166">
    <property type="entry name" value="Piezo_cap"/>
    <property type="match status" value="1"/>
</dbReference>
<feature type="region of interest" description="Disordered" evidence="7">
    <location>
        <begin position="1106"/>
        <end position="1139"/>
    </location>
</feature>
<comment type="subcellular location">
    <subcellularLocation>
        <location evidence="1">Membrane</location>
        <topology evidence="1">Multi-pass membrane protein</topology>
    </subcellularLocation>
</comment>
<feature type="transmembrane region" description="Helical" evidence="8">
    <location>
        <begin position="624"/>
        <end position="644"/>
    </location>
</feature>
<feature type="domain" description="Piezo THU9 and anchor" evidence="11">
    <location>
        <begin position="1791"/>
        <end position="2069"/>
    </location>
</feature>
<evidence type="ECO:0000256" key="6">
    <source>
        <dbReference type="SAM" id="Coils"/>
    </source>
</evidence>
<feature type="transmembrane region" description="Helical" evidence="8">
    <location>
        <begin position="47"/>
        <end position="69"/>
    </location>
</feature>
<feature type="transmembrane region" description="Helical" evidence="8">
    <location>
        <begin position="792"/>
        <end position="812"/>
    </location>
</feature>
<feature type="transmembrane region" description="Helical" evidence="8">
    <location>
        <begin position="982"/>
        <end position="999"/>
    </location>
</feature>
<dbReference type="Pfam" id="PF23188">
    <property type="entry name" value="THU_Piezo1"/>
    <property type="match status" value="1"/>
</dbReference>
<reference evidence="12" key="1">
    <citation type="submission" date="2021-09" db="EMBL/GenBank/DDBJ databases">
        <authorList>
            <consortium name="AG Swart"/>
            <person name="Singh M."/>
            <person name="Singh A."/>
            <person name="Seah K."/>
            <person name="Emmerich C."/>
        </authorList>
    </citation>
    <scope>NUCLEOTIDE SEQUENCE</scope>
    <source>
        <strain evidence="12">ATCC30299</strain>
    </source>
</reference>
<gene>
    <name evidence="12" type="ORF">BSTOLATCC_MIC20655</name>
</gene>
<feature type="transmembrane region" description="Helical" evidence="8">
    <location>
        <begin position="1934"/>
        <end position="1954"/>
    </location>
</feature>
<evidence type="ECO:0000256" key="1">
    <source>
        <dbReference type="ARBA" id="ARBA00004141"/>
    </source>
</evidence>
<evidence type="ECO:0000313" key="13">
    <source>
        <dbReference type="Proteomes" id="UP001162131"/>
    </source>
</evidence>
<feature type="transmembrane region" description="Helical" evidence="8">
    <location>
        <begin position="134"/>
        <end position="153"/>
    </location>
</feature>
<dbReference type="InterPro" id="IPR056768">
    <property type="entry name" value="THU_Piezo"/>
</dbReference>
<feature type="transmembrane region" description="Helical" evidence="8">
    <location>
        <begin position="2291"/>
        <end position="2311"/>
    </location>
</feature>
<feature type="transmembrane region" description="Helical" evidence="8">
    <location>
        <begin position="1072"/>
        <end position="1089"/>
    </location>
</feature>
<dbReference type="GO" id="GO:0042391">
    <property type="term" value="P:regulation of membrane potential"/>
    <property type="evidence" value="ECO:0007669"/>
    <property type="project" value="TreeGrafter"/>
</dbReference>
<feature type="transmembrane region" description="Helical" evidence="8">
    <location>
        <begin position="20"/>
        <end position="40"/>
    </location>
</feature>
<keyword evidence="3 8" id="KW-0812">Transmembrane</keyword>
<feature type="transmembrane region" description="Helical" evidence="8">
    <location>
        <begin position="857"/>
        <end position="879"/>
    </location>
</feature>
<name>A0AAU9IYC7_9CILI</name>
<feature type="transmembrane region" description="Helical" evidence="8">
    <location>
        <begin position="391"/>
        <end position="413"/>
    </location>
</feature>
<evidence type="ECO:0000256" key="4">
    <source>
        <dbReference type="ARBA" id="ARBA00022989"/>
    </source>
</evidence>
<organism evidence="12 13">
    <name type="scientific">Blepharisma stoltei</name>
    <dbReference type="NCBI Taxonomy" id="1481888"/>
    <lineage>
        <taxon>Eukaryota</taxon>
        <taxon>Sar</taxon>
        <taxon>Alveolata</taxon>
        <taxon>Ciliophora</taxon>
        <taxon>Postciliodesmatophora</taxon>
        <taxon>Heterotrichea</taxon>
        <taxon>Heterotrichida</taxon>
        <taxon>Blepharismidae</taxon>
        <taxon>Blepharisma</taxon>
    </lineage>
</organism>
<feature type="transmembrane region" description="Helical" evidence="8">
    <location>
        <begin position="1693"/>
        <end position="1713"/>
    </location>
</feature>
<feature type="transmembrane region" description="Helical" evidence="8">
    <location>
        <begin position="1888"/>
        <end position="1906"/>
    </location>
</feature>
<dbReference type="PANTHER" id="PTHR13167">
    <property type="entry name" value="PIEZO-TYPE MECHANOSENSITIVE ION CHANNEL COMPONENT"/>
    <property type="match status" value="1"/>
</dbReference>
<dbReference type="GO" id="GO:0016020">
    <property type="term" value="C:membrane"/>
    <property type="evidence" value="ECO:0007669"/>
    <property type="project" value="UniProtKB-SubCell"/>
</dbReference>
<protein>
    <recommendedName>
        <fullName evidence="14">Piezo-type mechanosensitive ion channel component</fullName>
    </recommendedName>
</protein>
<dbReference type="InterPro" id="IPR056770">
    <property type="entry name" value="Piezo_THU9_anchor"/>
</dbReference>
<feature type="transmembrane region" description="Helical" evidence="8">
    <location>
        <begin position="1792"/>
        <end position="1814"/>
    </location>
</feature>
<evidence type="ECO:0000259" key="9">
    <source>
        <dbReference type="Pfam" id="PF12166"/>
    </source>
</evidence>
<feature type="transmembrane region" description="Helical" evidence="8">
    <location>
        <begin position="483"/>
        <end position="510"/>
    </location>
</feature>
<feature type="transmembrane region" description="Helical" evidence="8">
    <location>
        <begin position="956"/>
        <end position="976"/>
    </location>
</feature>
<feature type="transmembrane region" description="Helical" evidence="8">
    <location>
        <begin position="356"/>
        <end position="379"/>
    </location>
</feature>
<proteinExistence type="inferred from homology"/>
<feature type="transmembrane region" description="Helical" evidence="8">
    <location>
        <begin position="516"/>
        <end position="541"/>
    </location>
</feature>
<dbReference type="Pfam" id="PF24874">
    <property type="entry name" value="Piezo_THU9_anchor"/>
    <property type="match status" value="1"/>
</dbReference>
<dbReference type="InterPro" id="IPR031334">
    <property type="entry name" value="Piezo_cap_dom"/>
</dbReference>
<dbReference type="InterPro" id="IPR027272">
    <property type="entry name" value="Piezo"/>
</dbReference>
<feature type="transmembrane region" description="Helical" evidence="8">
    <location>
        <begin position="818"/>
        <end position="836"/>
    </location>
</feature>
<keyword evidence="13" id="KW-1185">Reference proteome</keyword>
<evidence type="ECO:0000259" key="11">
    <source>
        <dbReference type="Pfam" id="PF24874"/>
    </source>
</evidence>
<feature type="transmembrane region" description="Helical" evidence="8">
    <location>
        <begin position="2047"/>
        <end position="2068"/>
    </location>
</feature>
<evidence type="ECO:0000256" key="2">
    <source>
        <dbReference type="ARBA" id="ARBA00007821"/>
    </source>
</evidence>
<sequence>MIEECLNFILFLCGTLKPSGLSAIYLAFGIAIWLILLLTVQVPRAVYKYLGISSVLLNLWKLVMLIIFYSDKNSTFFSDHKETLKILGVFYHNTSELNYVSAASFYPDLMAFLVSLIGYYYGNTKLKLSNNFRRMLNLFLTFSMVMASCISSFSFVNVLYIIIAMYWVLTWSYGIYPRLYQLGCRVISFVTVIQILTSYLYNMVLHNYFSSVDAIRYGIILPTYSDYFNFLVVFALHGFSTVYARRALLNPDEHRAVLIQPEEEIKDNEEKNFNSTLDDEDLNDSVPFELSRSLLQAPKPSLEEFSRASQIPEVLQPPSPPKKKMKISKIPLQIIKFIYAVIFSFSFLYLVARFLLFLWIFHYMSILGCFEMLWLFYSLIDDDDSRTIKTVRYILCPMLVIQFFTTYVLNIFDINPNSQYGFPKLVFPALDVGFQLLTIFLFLYLTRSIRKMIKKQAKTDGNSSWEMLLTIVLQNADKFSISVLFVVGLSAINLVHTGFMIICLFFMLNFNLAKKFWIVLVIYTMTVLFIRYLWLLILSLINKDSLNETLLDFIGLPIENNAKDDKVNILPYDFLVWVLLFSAAMQLRAYKATMFSLVYHQFTREEFAKNHPLIMKSIMKMYRWYYKVEMWAIYLFIFLLFLIAKLNWLNFARMVLGCGYLLIHLYGNLNEISKNYMKVKSIWPIIVYYSGILLVTRYVYQFIPFIKAIKHYNFSFIGLEVYSSSDLYESMVTDCLLLIFTVLGSRSHKKDDVKFRPSTSDQFEDVGLIQGLIQANMSIIEQDIGQNSYFKFIHPWFQLIIFLAISILASQWKLSISMGAYIAIIEIYYFFNTLYMSEYIQKKSSLDSEKEYWYRSLLWTALFIATLCNLILSYLGFIINKDFMGDNSDNILWFYVWIGYEKPDESFLIKNCYGYLILLIFLVIERHCLEFILFEKVLLSDEEKLQAKKSKILVKFLNFLRVLAEALVPMFILLIAFSKLTFVSVIYVIGVFLSILLGTTFTRTKFLNYLLLTMTLVQYALLVGNLQNKNSPTSLPADSPINVPWYLHKTWENDDVPVFFGLGTSIGQLHSIIWDLLTLLFLYIYYTFLSAKENELEMLGDEEEVVDLSSSEKSHRQSEKEKSEESKSDEEEEKIEVEKLDIFKDSHSLEKIEEAKDTSLESSSSNSSTGSIDRFLEESKQQHSRVPSAAPARSETSHHSLPQSLPQTFSNAPEINRNSEEIPFGTFDTAKFDTVKPEPSKFNKEILLKFKSAFYNSSHFLILPIVLLFISQSHGLISGVYCLFCLIFIYKSNEIIKSEKSWNQYLKILRNYFLIFMLIDLTLQIIYQLPVEQMHSSSTATDWVESAGLMQLWTAGGNNPDDVDNKQLKINFKIFTFAFLYMMYRMMKSKDFTEHMKKQRQSLLEESRKIGLEIAHHFNDKRIEENKSYQEKRKRFENELLKLDQNVNKWSKKFYGGNESKKSSIGYMLRQRDRRFTSKIRFSRASGIGQPSSSAAPLEAVATEQKESFKIRFQNLLINLINPVIFKNYIKKLKEHEKKNISQDVTPIKIEEIRFPDSSPMGEQDELEEEVNLKDDLPKQRAEYDLTWKNYIVLIAYAIASNTEYLVILFFFVNHFVYASLESAVFPLSVLGYAMLEYPRPPARYFRYMLLYTIIVFFIKYCLQFQLWGYVFANLDKYEDTYKIGFNLASNTYSQNLFVYIFWDVVVMLLLIFHEYYLLRVGLWPHTEFDLESLKEAKKRKLLEMANEETVEQSQIQIRPFKEPQRSLYQKIRAFYGRILPRNKEEKPGWDLYTPTVLAQLLIFLYILCFFSDMDGQSTNISRSFVANQFSGRMVIALILQMAAIIFERFLYLTRTSQALKLALLRLSNVKNEEICQIQWDRPLQIKLLWHILLLLTIHWLVFWYFPLYGNYMMVGEYNCQSKYDNERCNNFQINYSLEGFYVLYMIYFIIASLQIQHGLPSFRTGSFPLQRNVSSGSRYGFLLYRALPFIFELRTLIDWTATKTSLDIFQWFKFENIYARLYVTQVSQRWYGSHVRGQPIKKGNKIANGCIVLIFLLCIILMPLLIFSSLNPIIESNGVKSLSVEIGTIVDDNNYFRLYLASRVSDMHYITTKEWNENKFNKLRTIQAADKDLMQIIVMPTSADTEWNMTPPSQQQLCNSLADALGPKKTTIELQITYTFVRKYPQTVQRISEEVSYPLSIEQILDLNSVICLGFTNSFSYEKFDRIIYRLPSAGSSISPDPIEATNSVPYDLVMNLNKTDTNGLFWEVGFLDSAKNFVGMNIVTISENYSPVAFGFSVITFYVSVVWLLGRIIRATLASGGSTGVLLTDMPDPEPLINLCSGVYLSRMTGDLLREEELYYELIDILRSPEVTKMLTGRSSIKEKSD</sequence>
<feature type="transmembrane region" description="Helical" evidence="8">
    <location>
        <begin position="1834"/>
        <end position="1852"/>
    </location>
</feature>
<feature type="transmembrane region" description="Helical" evidence="8">
    <location>
        <begin position="425"/>
        <end position="445"/>
    </location>
</feature>
<dbReference type="GO" id="GO:0008381">
    <property type="term" value="F:mechanosensitive monoatomic ion channel activity"/>
    <property type="evidence" value="ECO:0007669"/>
    <property type="project" value="InterPro"/>
</dbReference>
<keyword evidence="5 8" id="KW-0472">Membrane</keyword>
<feature type="transmembrane region" description="Helical" evidence="8">
    <location>
        <begin position="183"/>
        <end position="201"/>
    </location>
</feature>
<dbReference type="GO" id="GO:0005261">
    <property type="term" value="F:monoatomic cation channel activity"/>
    <property type="evidence" value="ECO:0007669"/>
    <property type="project" value="TreeGrafter"/>
</dbReference>
<feature type="transmembrane region" description="Helical" evidence="8">
    <location>
        <begin position="681"/>
        <end position="700"/>
    </location>
</feature>
<evidence type="ECO:0000256" key="3">
    <source>
        <dbReference type="ARBA" id="ARBA00022692"/>
    </source>
</evidence>
<feature type="transmembrane region" description="Helical" evidence="8">
    <location>
        <begin position="99"/>
        <end position="122"/>
    </location>
</feature>
<feature type="transmembrane region" description="Helical" evidence="8">
    <location>
        <begin position="1618"/>
        <end position="1636"/>
    </location>
</feature>
<evidence type="ECO:0000313" key="12">
    <source>
        <dbReference type="EMBL" id="CAG9318174.1"/>
    </source>
</evidence>
<feature type="transmembrane region" description="Helical" evidence="8">
    <location>
        <begin position="1253"/>
        <end position="1270"/>
    </location>
</feature>
<feature type="domain" description="Piezo non-specific cation channel cap" evidence="9">
    <location>
        <begin position="2114"/>
        <end position="2379"/>
    </location>
</feature>
<feature type="compositionally biased region" description="Basic and acidic residues" evidence="7">
    <location>
        <begin position="1110"/>
        <end position="1126"/>
    </location>
</feature>
<feature type="transmembrane region" description="Helical" evidence="8">
    <location>
        <begin position="650"/>
        <end position="669"/>
    </location>
</feature>
<feature type="domain" description="Piezo transmembrane helical unit" evidence="10">
    <location>
        <begin position="1601"/>
        <end position="1724"/>
    </location>
</feature>
<evidence type="ECO:0000256" key="8">
    <source>
        <dbReference type="SAM" id="Phobius"/>
    </source>
</evidence>
<feature type="transmembrane region" description="Helical" evidence="8">
    <location>
        <begin position="159"/>
        <end position="176"/>
    </location>
</feature>
<feature type="transmembrane region" description="Helical" evidence="8">
    <location>
        <begin position="1591"/>
        <end position="1612"/>
    </location>
</feature>
<dbReference type="GO" id="GO:0050982">
    <property type="term" value="P:detection of mechanical stimulus"/>
    <property type="evidence" value="ECO:0007669"/>
    <property type="project" value="TreeGrafter"/>
</dbReference>
<feature type="transmembrane region" description="Helical" evidence="8">
    <location>
        <begin position="1006"/>
        <end position="1026"/>
    </location>
</feature>
<feature type="region of interest" description="Disordered" evidence="7">
    <location>
        <begin position="1177"/>
        <end position="1211"/>
    </location>
</feature>
<keyword evidence="6" id="KW-0175">Coiled coil</keyword>
<feature type="transmembrane region" description="Helical" evidence="8">
    <location>
        <begin position="1370"/>
        <end position="1387"/>
    </location>
</feature>
<evidence type="ECO:0008006" key="14">
    <source>
        <dbReference type="Google" id="ProtNLM"/>
    </source>
</evidence>
<feature type="compositionally biased region" description="Polar residues" evidence="7">
    <location>
        <begin position="1199"/>
        <end position="1211"/>
    </location>
</feature>
<dbReference type="EMBL" id="CAJZBQ010000020">
    <property type="protein sequence ID" value="CAG9318174.1"/>
    <property type="molecule type" value="Genomic_DNA"/>
</dbReference>
<dbReference type="Proteomes" id="UP001162131">
    <property type="component" value="Unassembled WGS sequence"/>
</dbReference>
<dbReference type="PANTHER" id="PTHR13167:SF25">
    <property type="entry name" value="PIEZO-TYPE MECHANOSENSITIVE ION CHANNEL COMPONENT"/>
    <property type="match status" value="1"/>
</dbReference>
<dbReference type="GO" id="GO:0071260">
    <property type="term" value="P:cellular response to mechanical stimulus"/>
    <property type="evidence" value="ECO:0007669"/>
    <property type="project" value="TreeGrafter"/>
</dbReference>
<feature type="transmembrane region" description="Helical" evidence="8">
    <location>
        <begin position="330"/>
        <end position="350"/>
    </location>
</feature>
<feature type="transmembrane region" description="Helical" evidence="8">
    <location>
        <begin position="1276"/>
        <end position="1296"/>
    </location>
</feature>
<evidence type="ECO:0000259" key="10">
    <source>
        <dbReference type="Pfam" id="PF23188"/>
    </source>
</evidence>